<sequence length="38" mass="4279">MRERIPNAEFQAAIYECDAMARGEIPLPPVQSVDEIFA</sequence>
<protein>
    <submittedName>
        <fullName evidence="1">Uncharacterized protein</fullName>
    </submittedName>
</protein>
<accession>A0A806KMI7</accession>
<reference evidence="1" key="1">
    <citation type="submission" date="2012-03" db="EMBL/GenBank/DDBJ databases">
        <title>Functional metagenomics reveals considerable lignocellulase gene clusters in the gut microbiome of a wood-feeding higher termite.</title>
        <authorList>
            <person name="Liu N."/>
        </authorList>
    </citation>
    <scope>NUCLEOTIDE SEQUENCE</scope>
</reference>
<organism evidence="1">
    <name type="scientific">uncultured bacterium contig00093</name>
    <dbReference type="NCBI Taxonomy" id="1181564"/>
    <lineage>
        <taxon>Bacteria</taxon>
        <taxon>environmental samples</taxon>
    </lineage>
</organism>
<evidence type="ECO:0000313" key="1">
    <source>
        <dbReference type="EMBL" id="AGS53221.1"/>
    </source>
</evidence>
<proteinExistence type="predicted"/>
<dbReference type="AlphaFoldDB" id="A0A806KMI7"/>
<name>A0A806KMI7_9BACT</name>
<dbReference type="EMBL" id="JQ844225">
    <property type="protein sequence ID" value="AGS53221.1"/>
    <property type="molecule type" value="Genomic_DNA"/>
</dbReference>